<dbReference type="InterPro" id="IPR004932">
    <property type="entry name" value="Rer1"/>
</dbReference>
<comment type="caution">
    <text evidence="7">The sequence shown here is derived from an EMBL/GenBank/DDBJ whole genome shotgun (WGS) entry which is preliminary data.</text>
</comment>
<organism evidence="7 8">
    <name type="scientific">Stichopus japonicus</name>
    <name type="common">Sea cucumber</name>
    <dbReference type="NCBI Taxonomy" id="307972"/>
    <lineage>
        <taxon>Eukaryota</taxon>
        <taxon>Metazoa</taxon>
        <taxon>Echinodermata</taxon>
        <taxon>Eleutherozoa</taxon>
        <taxon>Echinozoa</taxon>
        <taxon>Holothuroidea</taxon>
        <taxon>Aspidochirotacea</taxon>
        <taxon>Aspidochirotida</taxon>
        <taxon>Stichopodidae</taxon>
        <taxon>Apostichopus</taxon>
    </lineage>
</organism>
<evidence type="ECO:0000256" key="3">
    <source>
        <dbReference type="ARBA" id="ARBA00022692"/>
    </source>
</evidence>
<sequence length="240" mass="28475">MEPDPSDVVSSQPGFLSRFFTGMSQRYQTYLDRSVPHSPARWVATLLLEFCYLGRVFFLQGWYIVTYALGIYQLNLFIAFLTPKMEPVITEDSEDDGPTLPTKANEEFRPFIRRLPEFKFWYSATKSIVIASFCTFFDIFNVPVFWPILVMYFFILFFLTMRRQIEHMVKYRYSHGQEAKQNTRAKKIQEMLYNEETQLVWRNLVSFSFMSVDYLHIPSFVFFSLQPFSKLKDFTNGVLL</sequence>
<dbReference type="GO" id="GO:0005783">
    <property type="term" value="C:endoplasmic reticulum"/>
    <property type="evidence" value="ECO:0007669"/>
    <property type="project" value="GOC"/>
</dbReference>
<dbReference type="OrthoDB" id="448250at2759"/>
<evidence type="ECO:0000313" key="7">
    <source>
        <dbReference type="EMBL" id="PIK55086.1"/>
    </source>
</evidence>
<dbReference type="EMBL" id="MRZV01000226">
    <property type="protein sequence ID" value="PIK55086.1"/>
    <property type="molecule type" value="Genomic_DNA"/>
</dbReference>
<evidence type="ECO:0000256" key="2">
    <source>
        <dbReference type="ARBA" id="ARBA00006070"/>
    </source>
</evidence>
<dbReference type="GO" id="GO:0006890">
    <property type="term" value="P:retrograde vesicle-mediated transport, Golgi to endoplasmic reticulum"/>
    <property type="evidence" value="ECO:0007669"/>
    <property type="project" value="TreeGrafter"/>
</dbReference>
<comment type="similarity">
    <text evidence="2">Belongs to the RER1 family.</text>
</comment>
<keyword evidence="8" id="KW-1185">Reference proteome</keyword>
<dbReference type="PANTHER" id="PTHR10743:SF0">
    <property type="entry name" value="PROTEIN RER1"/>
    <property type="match status" value="1"/>
</dbReference>
<feature type="transmembrane region" description="Helical" evidence="6">
    <location>
        <begin position="144"/>
        <end position="161"/>
    </location>
</feature>
<evidence type="ECO:0000256" key="4">
    <source>
        <dbReference type="ARBA" id="ARBA00022989"/>
    </source>
</evidence>
<evidence type="ECO:0000256" key="5">
    <source>
        <dbReference type="ARBA" id="ARBA00023136"/>
    </source>
</evidence>
<reference evidence="7 8" key="1">
    <citation type="journal article" date="2017" name="PLoS Biol.">
        <title>The sea cucumber genome provides insights into morphological evolution and visceral regeneration.</title>
        <authorList>
            <person name="Zhang X."/>
            <person name="Sun L."/>
            <person name="Yuan J."/>
            <person name="Sun Y."/>
            <person name="Gao Y."/>
            <person name="Zhang L."/>
            <person name="Li S."/>
            <person name="Dai H."/>
            <person name="Hamel J.F."/>
            <person name="Liu C."/>
            <person name="Yu Y."/>
            <person name="Liu S."/>
            <person name="Lin W."/>
            <person name="Guo K."/>
            <person name="Jin S."/>
            <person name="Xu P."/>
            <person name="Storey K.B."/>
            <person name="Huan P."/>
            <person name="Zhang T."/>
            <person name="Zhou Y."/>
            <person name="Zhang J."/>
            <person name="Lin C."/>
            <person name="Li X."/>
            <person name="Xing L."/>
            <person name="Huo D."/>
            <person name="Sun M."/>
            <person name="Wang L."/>
            <person name="Mercier A."/>
            <person name="Li F."/>
            <person name="Yang H."/>
            <person name="Xiang J."/>
        </authorList>
    </citation>
    <scope>NUCLEOTIDE SEQUENCE [LARGE SCALE GENOMIC DNA]</scope>
    <source>
        <strain evidence="7">Shaxun</strain>
        <tissue evidence="7">Muscle</tissue>
    </source>
</reference>
<proteinExistence type="inferred from homology"/>
<protein>
    <submittedName>
        <fullName evidence="7">Protein RER1</fullName>
    </submittedName>
</protein>
<dbReference type="Proteomes" id="UP000230750">
    <property type="component" value="Unassembled WGS sequence"/>
</dbReference>
<dbReference type="GO" id="GO:0000139">
    <property type="term" value="C:Golgi membrane"/>
    <property type="evidence" value="ECO:0007669"/>
    <property type="project" value="TreeGrafter"/>
</dbReference>
<keyword evidence="3 6" id="KW-0812">Transmembrane</keyword>
<feature type="transmembrane region" description="Helical" evidence="6">
    <location>
        <begin position="120"/>
        <end position="138"/>
    </location>
</feature>
<dbReference type="PANTHER" id="PTHR10743">
    <property type="entry name" value="PROTEIN RER1"/>
    <property type="match status" value="1"/>
</dbReference>
<evidence type="ECO:0000313" key="8">
    <source>
        <dbReference type="Proteomes" id="UP000230750"/>
    </source>
</evidence>
<dbReference type="STRING" id="307972.A0A2G8L498"/>
<dbReference type="Pfam" id="PF03248">
    <property type="entry name" value="Rer1"/>
    <property type="match status" value="1"/>
</dbReference>
<evidence type="ECO:0000256" key="6">
    <source>
        <dbReference type="SAM" id="Phobius"/>
    </source>
</evidence>
<dbReference type="GO" id="GO:0006621">
    <property type="term" value="P:protein retention in ER lumen"/>
    <property type="evidence" value="ECO:0007669"/>
    <property type="project" value="TreeGrafter"/>
</dbReference>
<accession>A0A2G8L498</accession>
<gene>
    <name evidence="7" type="ORF">BSL78_08036</name>
</gene>
<name>A0A2G8L498_STIJA</name>
<keyword evidence="5 6" id="KW-0472">Membrane</keyword>
<keyword evidence="4 6" id="KW-1133">Transmembrane helix</keyword>
<comment type="subcellular location">
    <subcellularLocation>
        <location evidence="1">Membrane</location>
        <topology evidence="1">Multi-pass membrane protein</topology>
    </subcellularLocation>
</comment>
<dbReference type="AlphaFoldDB" id="A0A2G8L498"/>
<feature type="transmembrane region" description="Helical" evidence="6">
    <location>
        <begin position="62"/>
        <end position="81"/>
    </location>
</feature>
<evidence type="ECO:0000256" key="1">
    <source>
        <dbReference type="ARBA" id="ARBA00004141"/>
    </source>
</evidence>